<evidence type="ECO:0000313" key="11">
    <source>
        <dbReference type="Proteomes" id="UP000597617"/>
    </source>
</evidence>
<dbReference type="InterPro" id="IPR039420">
    <property type="entry name" value="WalR-like"/>
</dbReference>
<evidence type="ECO:0000256" key="1">
    <source>
        <dbReference type="ARBA" id="ARBA00022553"/>
    </source>
</evidence>
<evidence type="ECO:0000256" key="5">
    <source>
        <dbReference type="ARBA" id="ARBA00023163"/>
    </source>
</evidence>
<dbReference type="PANTHER" id="PTHR48111:SF22">
    <property type="entry name" value="REGULATOR OF RPOS"/>
    <property type="match status" value="1"/>
</dbReference>
<comment type="caution">
    <text evidence="10">The sequence shown here is derived from an EMBL/GenBank/DDBJ whole genome shotgun (WGS) entry which is preliminary data.</text>
</comment>
<feature type="domain" description="OmpR/PhoB-type" evidence="9">
    <location>
        <begin position="126"/>
        <end position="224"/>
    </location>
</feature>
<evidence type="ECO:0000259" key="9">
    <source>
        <dbReference type="PROSITE" id="PS51755"/>
    </source>
</evidence>
<dbReference type="EMBL" id="JADQDQ010000001">
    <property type="protein sequence ID" value="MBF9235861.1"/>
    <property type="molecule type" value="Genomic_DNA"/>
</dbReference>
<dbReference type="RefSeq" id="WP_196280260.1">
    <property type="nucleotide sequence ID" value="NZ_JADQDQ010000001.1"/>
</dbReference>
<evidence type="ECO:0000256" key="2">
    <source>
        <dbReference type="ARBA" id="ARBA00023012"/>
    </source>
</evidence>
<evidence type="ECO:0000256" key="4">
    <source>
        <dbReference type="ARBA" id="ARBA00023125"/>
    </source>
</evidence>
<proteinExistence type="predicted"/>
<dbReference type="InterPro" id="IPR036388">
    <property type="entry name" value="WH-like_DNA-bd_sf"/>
</dbReference>
<name>A0ABS0IBY4_9BACT</name>
<feature type="domain" description="Response regulatory" evidence="8">
    <location>
        <begin position="2"/>
        <end position="116"/>
    </location>
</feature>
<keyword evidence="3" id="KW-0805">Transcription regulation</keyword>
<dbReference type="SMART" id="SM00862">
    <property type="entry name" value="Trans_reg_C"/>
    <property type="match status" value="1"/>
</dbReference>
<feature type="modified residue" description="4-aspartylphosphate" evidence="6">
    <location>
        <position position="51"/>
    </location>
</feature>
<evidence type="ECO:0000256" key="3">
    <source>
        <dbReference type="ARBA" id="ARBA00023015"/>
    </source>
</evidence>
<protein>
    <submittedName>
        <fullName evidence="10">Response regulator transcription factor</fullName>
    </submittedName>
</protein>
<dbReference type="SUPFAM" id="SSF52172">
    <property type="entry name" value="CheY-like"/>
    <property type="match status" value="1"/>
</dbReference>
<dbReference type="InterPro" id="IPR001789">
    <property type="entry name" value="Sig_transdc_resp-reg_receiver"/>
</dbReference>
<dbReference type="PANTHER" id="PTHR48111">
    <property type="entry name" value="REGULATOR OF RPOS"/>
    <property type="match status" value="1"/>
</dbReference>
<dbReference type="CDD" id="cd00383">
    <property type="entry name" value="trans_reg_C"/>
    <property type="match status" value="1"/>
</dbReference>
<dbReference type="Gene3D" id="3.40.50.2300">
    <property type="match status" value="1"/>
</dbReference>
<dbReference type="Proteomes" id="UP000597617">
    <property type="component" value="Unassembled WGS sequence"/>
</dbReference>
<evidence type="ECO:0000256" key="7">
    <source>
        <dbReference type="PROSITE-ProRule" id="PRU01091"/>
    </source>
</evidence>
<accession>A0ABS0IBY4</accession>
<dbReference type="PROSITE" id="PS50110">
    <property type="entry name" value="RESPONSE_REGULATORY"/>
    <property type="match status" value="1"/>
</dbReference>
<dbReference type="Pfam" id="PF00072">
    <property type="entry name" value="Response_reg"/>
    <property type="match status" value="1"/>
</dbReference>
<dbReference type="Gene3D" id="6.10.250.690">
    <property type="match status" value="1"/>
</dbReference>
<dbReference type="Gene3D" id="1.10.10.10">
    <property type="entry name" value="Winged helix-like DNA-binding domain superfamily/Winged helix DNA-binding domain"/>
    <property type="match status" value="1"/>
</dbReference>
<gene>
    <name evidence="10" type="ORF">I2I05_00485</name>
</gene>
<keyword evidence="5" id="KW-0804">Transcription</keyword>
<feature type="DNA-binding region" description="OmpR/PhoB-type" evidence="7">
    <location>
        <begin position="126"/>
        <end position="224"/>
    </location>
</feature>
<dbReference type="InterPro" id="IPR001867">
    <property type="entry name" value="OmpR/PhoB-type_DNA-bd"/>
</dbReference>
<dbReference type="Pfam" id="PF00486">
    <property type="entry name" value="Trans_reg_C"/>
    <property type="match status" value="1"/>
</dbReference>
<sequence>MKLLLVEDEPKLASFIQKGFLSEGYELDVAFDGQLGLSMFRQQAYDLIILDVNLPVLNGFALCALIRADNPHVPVLFLTAFDSIEDKVQGFEAGADDYLVKPFKFQELLLRARALTKRNADASAVKRTLRVADLELNLESKTVTRAGQRIDLTAKEYSLLEYLLLNRGKIISRVDITEKVWELDFDTNTNIIDVYISHLRRKLDKGHTPKLIHTVVGMGYMLREDPC</sequence>
<dbReference type="CDD" id="cd19935">
    <property type="entry name" value="REC_OmpR_CusR-like"/>
    <property type="match status" value="1"/>
</dbReference>
<evidence type="ECO:0000259" key="8">
    <source>
        <dbReference type="PROSITE" id="PS50110"/>
    </source>
</evidence>
<dbReference type="PROSITE" id="PS51755">
    <property type="entry name" value="OMPR_PHOB"/>
    <property type="match status" value="1"/>
</dbReference>
<keyword evidence="1 6" id="KW-0597">Phosphoprotein</keyword>
<reference evidence="10 11" key="1">
    <citation type="submission" date="2020-11" db="EMBL/GenBank/DDBJ databases">
        <authorList>
            <person name="Kim M.K."/>
        </authorList>
    </citation>
    <scope>NUCLEOTIDE SEQUENCE [LARGE SCALE GENOMIC DNA]</scope>
    <source>
        <strain evidence="10 11">BT683</strain>
    </source>
</reference>
<evidence type="ECO:0000256" key="6">
    <source>
        <dbReference type="PROSITE-ProRule" id="PRU00169"/>
    </source>
</evidence>
<evidence type="ECO:0000313" key="10">
    <source>
        <dbReference type="EMBL" id="MBF9235861.1"/>
    </source>
</evidence>
<dbReference type="InterPro" id="IPR011006">
    <property type="entry name" value="CheY-like_superfamily"/>
</dbReference>
<keyword evidence="2" id="KW-0902">Two-component regulatory system</keyword>
<dbReference type="SMART" id="SM00448">
    <property type="entry name" value="REC"/>
    <property type="match status" value="1"/>
</dbReference>
<keyword evidence="4 7" id="KW-0238">DNA-binding</keyword>
<keyword evidence="11" id="KW-1185">Reference proteome</keyword>
<organism evidence="10 11">
    <name type="scientific">Hymenobacter jeongseonensis</name>
    <dbReference type="NCBI Taxonomy" id="2791027"/>
    <lineage>
        <taxon>Bacteria</taxon>
        <taxon>Pseudomonadati</taxon>
        <taxon>Bacteroidota</taxon>
        <taxon>Cytophagia</taxon>
        <taxon>Cytophagales</taxon>
        <taxon>Hymenobacteraceae</taxon>
        <taxon>Hymenobacter</taxon>
    </lineage>
</organism>